<dbReference type="Pfam" id="PF05920">
    <property type="entry name" value="Homeobox_KN"/>
    <property type="match status" value="1"/>
</dbReference>
<name>A0A6I9SAU5_ELAGV</name>
<keyword evidence="4 8" id="KW-0238">DNA-binding</keyword>
<evidence type="ECO:0000256" key="5">
    <source>
        <dbReference type="ARBA" id="ARBA00023155"/>
    </source>
</evidence>
<evidence type="ECO:0000256" key="6">
    <source>
        <dbReference type="ARBA" id="ARBA00023163"/>
    </source>
</evidence>
<accession>A0A6I9SAU5</accession>
<dbReference type="FunFam" id="1.10.10.60:FF:000117">
    <property type="entry name" value="BEL1-like homeodomain protein 9"/>
    <property type="match status" value="1"/>
</dbReference>
<comment type="subcellular location">
    <subcellularLocation>
        <location evidence="1 8">Nucleus</location>
    </subcellularLocation>
</comment>
<feature type="region of interest" description="Disordered" evidence="9">
    <location>
        <begin position="634"/>
        <end position="668"/>
    </location>
</feature>
<organism evidence="11 13">
    <name type="scientific">Elaeis guineensis var. tenera</name>
    <name type="common">Oil palm</name>
    <dbReference type="NCBI Taxonomy" id="51953"/>
    <lineage>
        <taxon>Eukaryota</taxon>
        <taxon>Viridiplantae</taxon>
        <taxon>Streptophyta</taxon>
        <taxon>Embryophyta</taxon>
        <taxon>Tracheophyta</taxon>
        <taxon>Spermatophyta</taxon>
        <taxon>Magnoliopsida</taxon>
        <taxon>Liliopsida</taxon>
        <taxon>Arecaceae</taxon>
        <taxon>Arecoideae</taxon>
        <taxon>Cocoseae</taxon>
        <taxon>Elaeidinae</taxon>
        <taxon>Elaeis</taxon>
    </lineage>
</organism>
<comment type="similarity">
    <text evidence="2">Belongs to the TALE/BELL homeobox family.</text>
</comment>
<dbReference type="SMART" id="SM00389">
    <property type="entry name" value="HOX"/>
    <property type="match status" value="1"/>
</dbReference>
<evidence type="ECO:0000256" key="4">
    <source>
        <dbReference type="ARBA" id="ARBA00023125"/>
    </source>
</evidence>
<reference evidence="12 13" key="1">
    <citation type="submission" date="2025-04" db="UniProtKB">
        <authorList>
            <consortium name="RefSeq"/>
        </authorList>
    </citation>
    <scope>IDENTIFICATION</scope>
</reference>
<dbReference type="Pfam" id="PF07526">
    <property type="entry name" value="POX"/>
    <property type="match status" value="1"/>
</dbReference>
<evidence type="ECO:0000256" key="1">
    <source>
        <dbReference type="ARBA" id="ARBA00004123"/>
    </source>
</evidence>
<feature type="region of interest" description="Disordered" evidence="9">
    <location>
        <begin position="376"/>
        <end position="438"/>
    </location>
</feature>
<dbReference type="InterPro" id="IPR009057">
    <property type="entry name" value="Homeodomain-like_sf"/>
</dbReference>
<dbReference type="RefSeq" id="XP_010940613.1">
    <property type="nucleotide sequence ID" value="XM_010942311.3"/>
</dbReference>
<evidence type="ECO:0000259" key="10">
    <source>
        <dbReference type="PROSITE" id="PS50071"/>
    </source>
</evidence>
<dbReference type="InterPro" id="IPR008422">
    <property type="entry name" value="KN_HD"/>
</dbReference>
<feature type="region of interest" description="Disordered" evidence="9">
    <location>
        <begin position="1"/>
        <end position="46"/>
    </location>
</feature>
<dbReference type="SUPFAM" id="SSF46689">
    <property type="entry name" value="Homeodomain-like"/>
    <property type="match status" value="1"/>
</dbReference>
<evidence type="ECO:0000256" key="8">
    <source>
        <dbReference type="PROSITE-ProRule" id="PRU00108"/>
    </source>
</evidence>
<dbReference type="SMART" id="SM00574">
    <property type="entry name" value="POX"/>
    <property type="match status" value="1"/>
</dbReference>
<evidence type="ECO:0000313" key="13">
    <source>
        <dbReference type="RefSeq" id="XP_010940614.1"/>
    </source>
</evidence>
<dbReference type="OrthoDB" id="10056939at2759"/>
<evidence type="ECO:0000313" key="12">
    <source>
        <dbReference type="RefSeq" id="XP_010940613.1"/>
    </source>
</evidence>
<dbReference type="GO" id="GO:0005634">
    <property type="term" value="C:nucleus"/>
    <property type="evidence" value="ECO:0007669"/>
    <property type="project" value="UniProtKB-SubCell"/>
</dbReference>
<evidence type="ECO:0000313" key="11">
    <source>
        <dbReference type="Proteomes" id="UP000504607"/>
    </source>
</evidence>
<dbReference type="PANTHER" id="PTHR11850">
    <property type="entry name" value="HOMEOBOX PROTEIN TRANSCRIPTION FACTORS"/>
    <property type="match status" value="1"/>
</dbReference>
<dbReference type="Gene3D" id="1.10.10.60">
    <property type="entry name" value="Homeodomain-like"/>
    <property type="match status" value="1"/>
</dbReference>
<keyword evidence="7 8" id="KW-0539">Nucleus</keyword>
<feature type="compositionally biased region" description="Basic and acidic residues" evidence="9">
    <location>
        <begin position="389"/>
        <end position="402"/>
    </location>
</feature>
<evidence type="ECO:0000256" key="3">
    <source>
        <dbReference type="ARBA" id="ARBA00023015"/>
    </source>
</evidence>
<feature type="domain" description="Homeobox" evidence="10">
    <location>
        <begin position="557"/>
        <end position="620"/>
    </location>
</feature>
<dbReference type="InterPro" id="IPR001356">
    <property type="entry name" value="HD"/>
</dbReference>
<protein>
    <submittedName>
        <fullName evidence="12 13">BEL1-like homeodomain protein 2</fullName>
    </submittedName>
</protein>
<evidence type="ECO:0000256" key="9">
    <source>
        <dbReference type="SAM" id="MobiDB-lite"/>
    </source>
</evidence>
<keyword evidence="11" id="KW-1185">Reference proteome</keyword>
<dbReference type="Proteomes" id="UP000504607">
    <property type="component" value="Chromosome 16"/>
</dbReference>
<dbReference type="GO" id="GO:0003677">
    <property type="term" value="F:DNA binding"/>
    <property type="evidence" value="ECO:0007669"/>
    <property type="project" value="UniProtKB-UniRule"/>
</dbReference>
<proteinExistence type="inferred from homology"/>
<feature type="DNA-binding region" description="Homeobox" evidence="8">
    <location>
        <begin position="559"/>
        <end position="621"/>
    </location>
</feature>
<dbReference type="GeneID" id="105059104"/>
<sequence>MNSLRQEPHVAQQSRREKLRVQHSPCQPPTHRQFPGSSAGNSDPIPDLAPVRDVYYPASAMLDLSARAHNLPLAGAEASMIGPLPPSFHEASGSLTRAGDPPSPCLWRGQPNCDWMVPSFVAAGSGAPAMITNPLVSPSVCHPKPGFLGCRDASSELSNQETHQQQYGDLHFPSSQFYHHGLQEVVTSSSSTAGNHGHELASIVQPSSVREPGHPCSWVDSGNELLLLPSYGEQPNTVWVSRPPAQWNAEGGFARGKVVGEVFNTVGSEGGTQGLSLSLNPVADLPVGQLGERFGLPNEAGQSGPHPKSSICDRGYGVSLQGIVSSSVDARRGAGPLGPFTGYSTILKSSKFLKPAQQLLDEFCSAVTGPKLLEHRDEGGRSCQVASADRGDAVVGEKENSGRRGHPAVSSSSPNDSMEGGGEGGVSGEASQSHHPEIQQKKAKLLYMLEEVCRRYKQYHQQVQMVVSAFESVAGLSSATPYASLALKTVSKNFRCMRNAISDQLRRISKGLGEEFMSSPSSSRGETITTPKFKHINQSFPEQKAGENSLGFMGQNQPVWRPQRGLPERAVAVLRAWLFDHFLHPYPTDTDKHMLATQTGLSRNQVSNWFINARVRLWKPMVEEIHMLETKGMKGVDLNSGNRSDANKPPMDDAGRPSNGQRPESECNKPLHCCSSMEPLLNDEGSQSMEQWHCDKRSRMDECGMQPSMDGNLISFGTYQGAMDIGGLGAVSLTLGLRQEGGQQQQQQQQQQMRHFGSQMLRDFVG</sequence>
<dbReference type="GO" id="GO:0006355">
    <property type="term" value="P:regulation of DNA-templated transcription"/>
    <property type="evidence" value="ECO:0007669"/>
    <property type="project" value="InterPro"/>
</dbReference>
<dbReference type="CDD" id="cd00086">
    <property type="entry name" value="homeodomain"/>
    <property type="match status" value="1"/>
</dbReference>
<keyword evidence="3" id="KW-0805">Transcription regulation</keyword>
<keyword evidence="6" id="KW-0804">Transcription</keyword>
<dbReference type="InterPro" id="IPR006563">
    <property type="entry name" value="POX_dom"/>
</dbReference>
<gene>
    <name evidence="12 13" type="primary">LOC105059104</name>
</gene>
<dbReference type="KEGG" id="egu:105059104"/>
<dbReference type="PROSITE" id="PS50071">
    <property type="entry name" value="HOMEOBOX_2"/>
    <property type="match status" value="1"/>
</dbReference>
<dbReference type="RefSeq" id="XP_010940614.1">
    <property type="nucleotide sequence ID" value="XM_010942312.3"/>
</dbReference>
<dbReference type="InterPro" id="IPR050224">
    <property type="entry name" value="TALE_homeobox"/>
</dbReference>
<evidence type="ECO:0000256" key="7">
    <source>
        <dbReference type="ARBA" id="ARBA00023242"/>
    </source>
</evidence>
<keyword evidence="5 8" id="KW-0371">Homeobox</keyword>
<dbReference type="AlphaFoldDB" id="A0A6I9SAU5"/>
<evidence type="ECO:0000256" key="2">
    <source>
        <dbReference type="ARBA" id="ARBA00006454"/>
    </source>
</evidence>